<sequence>MLSLGRSDLTSSELPHRKRRRGERRWIVLCFGSVTAWGRCETEVGGGWGEKPKRSRRDALILRVKWKCDRWRRNNEGYPIVRYTLPHPSWAFGSSHVEGDKLLAGSTASHN</sequence>
<protein>
    <submittedName>
        <fullName evidence="1">Uncharacterized protein</fullName>
    </submittedName>
</protein>
<accession>A0A445MEC1</accession>
<dbReference type="Proteomes" id="UP000290560">
    <property type="component" value="Unassembled WGS sequence"/>
</dbReference>
<dbReference type="AlphaFoldDB" id="A0A445MEC1"/>
<proteinExistence type="predicted"/>
<dbReference type="EMBL" id="KV875723">
    <property type="protein sequence ID" value="RZR72615.1"/>
    <property type="molecule type" value="Genomic_DNA"/>
</dbReference>
<organism evidence="1">
    <name type="scientific">Ensete ventricosum</name>
    <name type="common">Abyssinian banana</name>
    <name type="synonym">Musa ensete</name>
    <dbReference type="NCBI Taxonomy" id="4639"/>
    <lineage>
        <taxon>Eukaryota</taxon>
        <taxon>Viridiplantae</taxon>
        <taxon>Streptophyta</taxon>
        <taxon>Embryophyta</taxon>
        <taxon>Tracheophyta</taxon>
        <taxon>Spermatophyta</taxon>
        <taxon>Magnoliopsida</taxon>
        <taxon>Liliopsida</taxon>
        <taxon>Zingiberales</taxon>
        <taxon>Musaceae</taxon>
        <taxon>Ensete</taxon>
    </lineage>
</organism>
<gene>
    <name evidence="1" type="ORF">BHM03_00014973</name>
</gene>
<name>A0A445MEC1_ENSVE</name>
<reference evidence="1" key="1">
    <citation type="journal article" date="2018" name="Data Brief">
        <title>Genome sequence data from 17 accessions of Ensete ventricosum, a staple food crop for millions in Ethiopia.</title>
        <authorList>
            <person name="Yemataw Z."/>
            <person name="Muzemil S."/>
            <person name="Ambachew D."/>
            <person name="Tripathi L."/>
            <person name="Tesfaye K."/>
            <person name="Chala A."/>
            <person name="Farbos A."/>
            <person name="O'Neill P."/>
            <person name="Moore K."/>
            <person name="Grant M."/>
            <person name="Studholme D.J."/>
        </authorList>
    </citation>
    <scope>NUCLEOTIDE SEQUENCE [LARGE SCALE GENOMIC DNA]</scope>
    <source>
        <tissue evidence="1">Leaf</tissue>
    </source>
</reference>
<evidence type="ECO:0000313" key="1">
    <source>
        <dbReference type="EMBL" id="RZR72615.1"/>
    </source>
</evidence>